<organism evidence="2 3">
    <name type="scientific">Flexivirga caeni</name>
    <dbReference type="NCBI Taxonomy" id="2294115"/>
    <lineage>
        <taxon>Bacteria</taxon>
        <taxon>Bacillati</taxon>
        <taxon>Actinomycetota</taxon>
        <taxon>Actinomycetes</taxon>
        <taxon>Micrococcales</taxon>
        <taxon>Dermacoccaceae</taxon>
        <taxon>Flexivirga</taxon>
    </lineage>
</organism>
<evidence type="ECO:0000313" key="2">
    <source>
        <dbReference type="EMBL" id="RNI21212.1"/>
    </source>
</evidence>
<dbReference type="InterPro" id="IPR036736">
    <property type="entry name" value="ACP-like_sf"/>
</dbReference>
<reference evidence="2 3" key="1">
    <citation type="submission" date="2018-11" db="EMBL/GenBank/DDBJ databases">
        <title>Draft genome of Simplicispira Flexivirga sp. BO-16.</title>
        <authorList>
            <person name="Im W.T."/>
        </authorList>
    </citation>
    <scope>NUCLEOTIDE SEQUENCE [LARGE SCALE GENOMIC DNA]</scope>
    <source>
        <strain evidence="2 3">BO-16</strain>
    </source>
</reference>
<dbReference type="RefSeq" id="WP_123271929.1">
    <property type="nucleotide sequence ID" value="NZ_RJJQ01000012.1"/>
</dbReference>
<dbReference type="Pfam" id="PF00550">
    <property type="entry name" value="PP-binding"/>
    <property type="match status" value="1"/>
</dbReference>
<dbReference type="SUPFAM" id="SSF47336">
    <property type="entry name" value="ACP-like"/>
    <property type="match status" value="1"/>
</dbReference>
<evidence type="ECO:0000313" key="3">
    <source>
        <dbReference type="Proteomes" id="UP000271678"/>
    </source>
</evidence>
<evidence type="ECO:0000259" key="1">
    <source>
        <dbReference type="PROSITE" id="PS50075"/>
    </source>
</evidence>
<name>A0A3M9M6P6_9MICO</name>
<dbReference type="EMBL" id="RJJQ01000012">
    <property type="protein sequence ID" value="RNI21212.1"/>
    <property type="molecule type" value="Genomic_DNA"/>
</dbReference>
<comment type="caution">
    <text evidence="2">The sequence shown here is derived from an EMBL/GenBank/DDBJ whole genome shotgun (WGS) entry which is preliminary data.</text>
</comment>
<dbReference type="Proteomes" id="UP000271678">
    <property type="component" value="Unassembled WGS sequence"/>
</dbReference>
<gene>
    <name evidence="2" type="ORF">EFY87_13035</name>
</gene>
<proteinExistence type="predicted"/>
<dbReference type="PROSITE" id="PS50075">
    <property type="entry name" value="CARRIER"/>
    <property type="match status" value="1"/>
</dbReference>
<protein>
    <submittedName>
        <fullName evidence="2">Acyl carrier protein</fullName>
    </submittedName>
</protein>
<dbReference type="Gene3D" id="1.10.1200.10">
    <property type="entry name" value="ACP-like"/>
    <property type="match status" value="1"/>
</dbReference>
<dbReference type="OrthoDB" id="517356at2"/>
<keyword evidence="3" id="KW-1185">Reference proteome</keyword>
<accession>A0A3M9M6P6</accession>
<dbReference type="NCBIfam" id="NF005480">
    <property type="entry name" value="PRK07081.1"/>
    <property type="match status" value="1"/>
</dbReference>
<feature type="domain" description="Carrier" evidence="1">
    <location>
        <begin position="1"/>
        <end position="80"/>
    </location>
</feature>
<dbReference type="AlphaFoldDB" id="A0A3M9M6P6"/>
<dbReference type="InterPro" id="IPR009081">
    <property type="entry name" value="PP-bd_ACP"/>
</dbReference>
<sequence>MEERIKTVLATYGRLPDPVESLGRGDDLYRAGLTSHASVNVMLGLEDEFDIEFPDSLLRKSTFESIGSIEDAVRSLTASSPLSA</sequence>